<accession>A0A9W8VIM9</accession>
<evidence type="ECO:0000256" key="9">
    <source>
        <dbReference type="SAM" id="Phobius"/>
    </source>
</evidence>
<evidence type="ECO:0000256" key="1">
    <source>
        <dbReference type="ARBA" id="ARBA00004141"/>
    </source>
</evidence>
<comment type="similarity">
    <text evidence="3">Belongs to the major facilitator superfamily.</text>
</comment>
<evidence type="ECO:0000313" key="12">
    <source>
        <dbReference type="Proteomes" id="UP001152049"/>
    </source>
</evidence>
<keyword evidence="12" id="KW-1185">Reference proteome</keyword>
<dbReference type="AlphaFoldDB" id="A0A9W8VIM9"/>
<feature type="transmembrane region" description="Helical" evidence="9">
    <location>
        <begin position="373"/>
        <end position="394"/>
    </location>
</feature>
<keyword evidence="8" id="KW-0325">Glycoprotein</keyword>
<dbReference type="FunFam" id="1.20.1250.20:FF:000082">
    <property type="entry name" value="MFS multidrug transporter, putative"/>
    <property type="match status" value="1"/>
</dbReference>
<organism evidence="11 12">
    <name type="scientific">Fusarium torreyae</name>
    <dbReference type="NCBI Taxonomy" id="1237075"/>
    <lineage>
        <taxon>Eukaryota</taxon>
        <taxon>Fungi</taxon>
        <taxon>Dikarya</taxon>
        <taxon>Ascomycota</taxon>
        <taxon>Pezizomycotina</taxon>
        <taxon>Sordariomycetes</taxon>
        <taxon>Hypocreomycetidae</taxon>
        <taxon>Hypocreales</taxon>
        <taxon>Nectriaceae</taxon>
        <taxon>Fusarium</taxon>
    </lineage>
</organism>
<feature type="transmembrane region" description="Helical" evidence="9">
    <location>
        <begin position="192"/>
        <end position="214"/>
    </location>
</feature>
<dbReference type="PROSITE" id="PS50850">
    <property type="entry name" value="MFS"/>
    <property type="match status" value="1"/>
</dbReference>
<evidence type="ECO:0000256" key="6">
    <source>
        <dbReference type="ARBA" id="ARBA00022989"/>
    </source>
</evidence>
<feature type="transmembrane region" description="Helical" evidence="9">
    <location>
        <begin position="333"/>
        <end position="352"/>
    </location>
</feature>
<evidence type="ECO:0000256" key="5">
    <source>
        <dbReference type="ARBA" id="ARBA00022692"/>
    </source>
</evidence>
<dbReference type="PANTHER" id="PTHR23502">
    <property type="entry name" value="MAJOR FACILITATOR SUPERFAMILY"/>
    <property type="match status" value="1"/>
</dbReference>
<keyword evidence="4" id="KW-1003">Cell membrane</keyword>
<feature type="transmembrane region" description="Helical" evidence="9">
    <location>
        <begin position="437"/>
        <end position="455"/>
    </location>
</feature>
<evidence type="ECO:0000256" key="7">
    <source>
        <dbReference type="ARBA" id="ARBA00023136"/>
    </source>
</evidence>
<dbReference type="Gene3D" id="1.20.1250.20">
    <property type="entry name" value="MFS general substrate transporter like domains"/>
    <property type="match status" value="1"/>
</dbReference>
<reference evidence="11" key="1">
    <citation type="submission" date="2022-09" db="EMBL/GenBank/DDBJ databases">
        <title>Fusarium specimens isolated from Avocado Roots.</title>
        <authorList>
            <person name="Stajich J."/>
            <person name="Roper C."/>
            <person name="Heimlech-Rivalta G."/>
        </authorList>
    </citation>
    <scope>NUCLEOTIDE SEQUENCE</scope>
    <source>
        <strain evidence="11">CF00136</strain>
    </source>
</reference>
<dbReference type="GO" id="GO:0022857">
    <property type="term" value="F:transmembrane transporter activity"/>
    <property type="evidence" value="ECO:0007669"/>
    <property type="project" value="InterPro"/>
</dbReference>
<evidence type="ECO:0000256" key="4">
    <source>
        <dbReference type="ARBA" id="ARBA00022475"/>
    </source>
</evidence>
<dbReference type="OrthoDB" id="6770063at2759"/>
<evidence type="ECO:0000256" key="3">
    <source>
        <dbReference type="ARBA" id="ARBA00008335"/>
    </source>
</evidence>
<feature type="transmembrane region" description="Helical" evidence="9">
    <location>
        <begin position="400"/>
        <end position="425"/>
    </location>
</feature>
<evidence type="ECO:0000256" key="2">
    <source>
        <dbReference type="ARBA" id="ARBA00004236"/>
    </source>
</evidence>
<feature type="transmembrane region" description="Helical" evidence="9">
    <location>
        <begin position="164"/>
        <end position="186"/>
    </location>
</feature>
<dbReference type="InterPro" id="IPR011701">
    <property type="entry name" value="MFS"/>
</dbReference>
<feature type="transmembrane region" description="Helical" evidence="9">
    <location>
        <begin position="467"/>
        <end position="488"/>
    </location>
</feature>
<dbReference type="SUPFAM" id="SSF103473">
    <property type="entry name" value="MFS general substrate transporter"/>
    <property type="match status" value="1"/>
</dbReference>
<name>A0A9W8VIM9_9HYPO</name>
<keyword evidence="5 9" id="KW-0812">Transmembrane</keyword>
<dbReference type="GO" id="GO:0005886">
    <property type="term" value="C:plasma membrane"/>
    <property type="evidence" value="ECO:0007669"/>
    <property type="project" value="UniProtKB-SubCell"/>
</dbReference>
<keyword evidence="6 9" id="KW-1133">Transmembrane helix</keyword>
<keyword evidence="7 9" id="KW-0472">Membrane</keyword>
<sequence length="506" mass="55061">MSTTSTLNDQHQGVVRLPVDFDTPLPIPLKGRTADYENFVSAAAKFRSPYDFSPMRKNIIVCISCLATIFASFAASAYAPCKEQLIEKWDLSAVTILTGISVFTAGFALGPMALAPLSELKGRKPVFAPLGSSRFWAGVGGSTYSTLVGGIISDIYRPSERNTAMAIFSGGALFGIGFGPLISGFIVDHTSWTWVFWIQVIVNAVLIAVFILVVPETRESVWLARKAKYLNRWYQGGQDSEPTPVELNSVDGSPSVKARRVQWYVDGEVSAENMLALITTSLLRPFQLLFTEPVVFFFSAWAAFSWSVLYIMLAAVPTMFTEVYGFSLSMADATFTSACIGSILATLAGIYQEQHIYLLPVDTSDTSSPERRLYFSCVESLLLPVGLFMFGWSATASVHWIVPTIAIGIATAGIFSVYLAVFNYLADTYSTYASSAIAAQSFCRNAIGGVLPLVTNQMYSSLRYGPGSSLLGGIGLLLSIGPWVLVFYGPHIRSRSRVARLLEAKT</sequence>
<dbReference type="EMBL" id="JAOQAZ010000008">
    <property type="protein sequence ID" value="KAJ4264289.1"/>
    <property type="molecule type" value="Genomic_DNA"/>
</dbReference>
<dbReference type="InterPro" id="IPR020846">
    <property type="entry name" value="MFS_dom"/>
</dbReference>
<comment type="subcellular location">
    <subcellularLocation>
        <location evidence="2">Cell membrane</location>
    </subcellularLocation>
    <subcellularLocation>
        <location evidence="1">Membrane</location>
        <topology evidence="1">Multi-pass membrane protein</topology>
    </subcellularLocation>
</comment>
<dbReference type="Pfam" id="PF07690">
    <property type="entry name" value="MFS_1"/>
    <property type="match status" value="1"/>
</dbReference>
<evidence type="ECO:0000313" key="11">
    <source>
        <dbReference type="EMBL" id="KAJ4264289.1"/>
    </source>
</evidence>
<proteinExistence type="inferred from homology"/>
<gene>
    <name evidence="11" type="ORF">NW762_005485</name>
</gene>
<feature type="transmembrane region" description="Helical" evidence="9">
    <location>
        <begin position="91"/>
        <end position="115"/>
    </location>
</feature>
<feature type="domain" description="Major facilitator superfamily (MFS) profile" evidence="10">
    <location>
        <begin position="1"/>
        <end position="493"/>
    </location>
</feature>
<evidence type="ECO:0000259" key="10">
    <source>
        <dbReference type="PROSITE" id="PS50850"/>
    </source>
</evidence>
<dbReference type="Proteomes" id="UP001152049">
    <property type="component" value="Unassembled WGS sequence"/>
</dbReference>
<feature type="transmembrane region" description="Helical" evidence="9">
    <location>
        <begin position="58"/>
        <end position="79"/>
    </location>
</feature>
<comment type="caution">
    <text evidence="11">The sequence shown here is derived from an EMBL/GenBank/DDBJ whole genome shotgun (WGS) entry which is preliminary data.</text>
</comment>
<feature type="transmembrane region" description="Helical" evidence="9">
    <location>
        <begin position="294"/>
        <end position="313"/>
    </location>
</feature>
<feature type="transmembrane region" description="Helical" evidence="9">
    <location>
        <begin position="135"/>
        <end position="152"/>
    </location>
</feature>
<evidence type="ECO:0000256" key="8">
    <source>
        <dbReference type="ARBA" id="ARBA00023180"/>
    </source>
</evidence>
<dbReference type="PANTHER" id="PTHR23502:SF134">
    <property type="entry name" value="MAJOR FACILITATOR SUPERFAMILY (MFS) PROFILE DOMAIN-CONTAINING PROTEIN-RELATED"/>
    <property type="match status" value="1"/>
</dbReference>
<protein>
    <recommendedName>
        <fullName evidence="10">Major facilitator superfamily (MFS) profile domain-containing protein</fullName>
    </recommendedName>
</protein>
<dbReference type="InterPro" id="IPR036259">
    <property type="entry name" value="MFS_trans_sf"/>
</dbReference>